<proteinExistence type="predicted"/>
<sequence length="139" mass="14835">MSCSLYALTTNPIAQARGIYLNALRLMAPSPRQQNGRRCTAVDFGQATLLGQNLASAGPLVHAQMPLGGRIQRRPIDAKDCSVAPQSSDIWLQVRLALLQAPSRPADQPIPAVSLALARQVRASAVEAGRHGILPYCTV</sequence>
<organism evidence="1 2">
    <name type="scientific">Sinorhizobium medicae</name>
    <dbReference type="NCBI Taxonomy" id="110321"/>
    <lineage>
        <taxon>Bacteria</taxon>
        <taxon>Pseudomonadati</taxon>
        <taxon>Pseudomonadota</taxon>
        <taxon>Alphaproteobacteria</taxon>
        <taxon>Hyphomicrobiales</taxon>
        <taxon>Rhizobiaceae</taxon>
        <taxon>Sinorhizobium/Ensifer group</taxon>
        <taxon>Sinorhizobium</taxon>
    </lineage>
</organism>
<evidence type="ECO:0000313" key="1">
    <source>
        <dbReference type="EMBL" id="VTZ59199.1"/>
    </source>
</evidence>
<reference evidence="1 2" key="1">
    <citation type="submission" date="2019-06" db="EMBL/GenBank/DDBJ databases">
        <authorList>
            <person name="Le Quere A."/>
            <person name="Colella S."/>
        </authorList>
    </citation>
    <scope>NUCLEOTIDE SEQUENCE [LARGE SCALE GENOMIC DNA]</scope>
    <source>
        <strain evidence="1">EmedicaeMD41</strain>
    </source>
</reference>
<name>A0A508WU88_9HYPH</name>
<dbReference type="AlphaFoldDB" id="A0A508WU88"/>
<protein>
    <submittedName>
        <fullName evidence="1">Uncharacterized protein</fullName>
    </submittedName>
</protein>
<gene>
    <name evidence="1" type="ORF">EMEDMD4_1010008</name>
</gene>
<accession>A0A508WU88</accession>
<evidence type="ECO:0000313" key="2">
    <source>
        <dbReference type="Proteomes" id="UP000507954"/>
    </source>
</evidence>
<dbReference type="EMBL" id="CABFNB010000004">
    <property type="protein sequence ID" value="VTZ59199.1"/>
    <property type="molecule type" value="Genomic_DNA"/>
</dbReference>
<dbReference type="Proteomes" id="UP000507954">
    <property type="component" value="Unassembled WGS sequence"/>
</dbReference>